<comment type="caution">
    <text evidence="3">The sequence shown here is derived from an EMBL/GenBank/DDBJ whole genome shotgun (WGS) entry which is preliminary data.</text>
</comment>
<protein>
    <submittedName>
        <fullName evidence="3">MBL fold metallo-hydrolase</fullName>
    </submittedName>
</protein>
<dbReference type="AlphaFoldDB" id="A0A5N8X5N3"/>
<proteinExistence type="predicted"/>
<dbReference type="Pfam" id="PF00753">
    <property type="entry name" value="Lactamase_B"/>
    <property type="match status" value="1"/>
</dbReference>
<dbReference type="InterPro" id="IPR036866">
    <property type="entry name" value="RibonucZ/Hydroxyglut_hydro"/>
</dbReference>
<dbReference type="PANTHER" id="PTHR42773">
    <property type="entry name" value="METALLO-BETA-LACTAMASE-RELATED"/>
    <property type="match status" value="1"/>
</dbReference>
<dbReference type="Pfam" id="PF13370">
    <property type="entry name" value="Fer4_13"/>
    <property type="match status" value="1"/>
</dbReference>
<accession>A0A5N8X5N3</accession>
<feature type="region of interest" description="Disordered" evidence="1">
    <location>
        <begin position="1"/>
        <end position="31"/>
    </location>
</feature>
<sequence>MSTTDTEHTTTGTTGTTGRAEAAETAPAAGSEKGWYVDDRCLNCNIARQYAPGMIAYAPGGNYGGVSAVVRQPETEEEVRQMYQAAHACPTRSVHPPADEWPEDSDPYPMPLDEDGTVLLCGHASPQTYGATSYLLRRPDGTAMMIDTPRWRPALARRYEQKAGKITDVLLTHLDHVAHGRKYADAFGARLWIHEGDLHSRPDADSVIRGQEPVEIGPGVIAHPFPGHTAGSTLFIADEKFCFTGDAFFWSQAEQDLEVADSVVYDSIKTLAASVARGAEELTFEWVLPGHGSFHHLPAQEMRERMRALGVRAATYPEQEVDYGKVRY</sequence>
<feature type="compositionally biased region" description="Low complexity" evidence="1">
    <location>
        <begin position="9"/>
        <end position="31"/>
    </location>
</feature>
<dbReference type="SMART" id="SM00849">
    <property type="entry name" value="Lactamase_B"/>
    <property type="match status" value="1"/>
</dbReference>
<name>A0A5N8X5N3_9ACTN</name>
<dbReference type="Gene3D" id="3.60.15.10">
    <property type="entry name" value="Ribonuclease Z/Hydroxyacylglutathione hydrolase-like"/>
    <property type="match status" value="1"/>
</dbReference>
<dbReference type="SUPFAM" id="SSF56281">
    <property type="entry name" value="Metallo-hydrolase/oxidoreductase"/>
    <property type="match status" value="1"/>
</dbReference>
<evidence type="ECO:0000313" key="3">
    <source>
        <dbReference type="EMBL" id="MPY53875.1"/>
    </source>
</evidence>
<feature type="domain" description="Metallo-beta-lactamase" evidence="2">
    <location>
        <begin position="130"/>
        <end position="291"/>
    </location>
</feature>
<organism evidence="3 4">
    <name type="scientific">Streptomyces acidicola</name>
    <dbReference type="NCBI Taxonomy" id="2596892"/>
    <lineage>
        <taxon>Bacteria</taxon>
        <taxon>Bacillati</taxon>
        <taxon>Actinomycetota</taxon>
        <taxon>Actinomycetes</taxon>
        <taxon>Kitasatosporales</taxon>
        <taxon>Streptomycetaceae</taxon>
        <taxon>Streptomyces</taxon>
    </lineage>
</organism>
<dbReference type="Proteomes" id="UP000373149">
    <property type="component" value="Unassembled WGS sequence"/>
</dbReference>
<gene>
    <name evidence="3" type="ORF">FPZ41_37075</name>
</gene>
<dbReference type="InterPro" id="IPR001279">
    <property type="entry name" value="Metallo-B-lactamas"/>
</dbReference>
<keyword evidence="4" id="KW-1185">Reference proteome</keyword>
<evidence type="ECO:0000256" key="1">
    <source>
        <dbReference type="SAM" id="MobiDB-lite"/>
    </source>
</evidence>
<evidence type="ECO:0000259" key="2">
    <source>
        <dbReference type="SMART" id="SM00849"/>
    </source>
</evidence>
<dbReference type="EMBL" id="VMNX01000225">
    <property type="protein sequence ID" value="MPY53875.1"/>
    <property type="molecule type" value="Genomic_DNA"/>
</dbReference>
<dbReference type="RefSeq" id="WP_152868012.1">
    <property type="nucleotide sequence ID" value="NZ_VMNX01000225.1"/>
</dbReference>
<dbReference type="PANTHER" id="PTHR42773:SF1">
    <property type="entry name" value="METALLO-BETA-LACTAMASE FAMILY PROTEIN"/>
    <property type="match status" value="1"/>
</dbReference>
<keyword evidence="3" id="KW-0378">Hydrolase</keyword>
<evidence type="ECO:0000313" key="4">
    <source>
        <dbReference type="Proteomes" id="UP000373149"/>
    </source>
</evidence>
<reference evidence="3 4" key="1">
    <citation type="submission" date="2019-09" db="EMBL/GenBank/DDBJ databases">
        <authorList>
            <person name="Duangmal K."/>
            <person name="Teo W.F.A."/>
            <person name="Lipun K."/>
        </authorList>
    </citation>
    <scope>NUCLEOTIDE SEQUENCE [LARGE SCALE GENOMIC DNA]</scope>
    <source>
        <strain evidence="3 4">K1PN6</strain>
    </source>
</reference>
<dbReference type="GO" id="GO:0016787">
    <property type="term" value="F:hydrolase activity"/>
    <property type="evidence" value="ECO:0007669"/>
    <property type="project" value="UniProtKB-KW"/>
</dbReference>